<proteinExistence type="predicted"/>
<keyword evidence="3" id="KW-1185">Reference proteome</keyword>
<sequence>MIRALSFFAVSLFLAFAAIAKDEENAAELEYLIAETERSARTNQLSAERVLFATGQAIDAASFIVSSVEVDRLIHTELRRLASRIPGVRAIIVIGPDGQLKHDSYKFPTTELDLADRSYFKEALSSSDLIIGKQVIGRSSGTNFVPIVKRIGDLTYVAVTAPFAIVDLQSECGDCWSMALQPDGSIVSMFPPETDFMPRLIKRTAHSMAANGSTIVKFQHSIFAVAWRKSPDFPLISVSVRGLPDTASVDVDVN</sequence>
<dbReference type="CDD" id="cd12914">
    <property type="entry name" value="PDC1_DGC_like"/>
    <property type="match status" value="1"/>
</dbReference>
<dbReference type="Proteomes" id="UP001209803">
    <property type="component" value="Chromosome"/>
</dbReference>
<evidence type="ECO:0000256" key="1">
    <source>
        <dbReference type="SAM" id="SignalP"/>
    </source>
</evidence>
<reference evidence="2 3" key="1">
    <citation type="submission" date="2023-03" db="EMBL/GenBank/DDBJ databases">
        <title>Roseibium porphyridii sp. nov. and Roseibium rhodosorbium sp. nov. isolated from marine algae, Porphyridium cruentum and Rhodosorus marinus, respectively.</title>
        <authorList>
            <person name="Lee M.W."/>
            <person name="Choi B.J."/>
            <person name="Lee J.K."/>
            <person name="Choi D.G."/>
            <person name="Baek J.H."/>
            <person name="Bayburt H."/>
            <person name="Kim J.M."/>
            <person name="Han D.M."/>
            <person name="Kim K.H."/>
            <person name="Jeon C.O."/>
        </authorList>
    </citation>
    <scope>NUCLEOTIDE SEQUENCE [LARGE SCALE GENOMIC DNA]</scope>
    <source>
        <strain evidence="2 3">KMA01</strain>
    </source>
</reference>
<feature type="chain" id="PRO_5047155719" evidence="1">
    <location>
        <begin position="21"/>
        <end position="254"/>
    </location>
</feature>
<dbReference type="Gene3D" id="3.30.450.20">
    <property type="entry name" value="PAS domain"/>
    <property type="match status" value="1"/>
</dbReference>
<dbReference type="RefSeq" id="WP_265682315.1">
    <property type="nucleotide sequence ID" value="NZ_CP120863.1"/>
</dbReference>
<feature type="signal peptide" evidence="1">
    <location>
        <begin position="1"/>
        <end position="20"/>
    </location>
</feature>
<organism evidence="2 3">
    <name type="scientific">Roseibium porphyridii</name>
    <dbReference type="NCBI Taxonomy" id="2866279"/>
    <lineage>
        <taxon>Bacteria</taxon>
        <taxon>Pseudomonadati</taxon>
        <taxon>Pseudomonadota</taxon>
        <taxon>Alphaproteobacteria</taxon>
        <taxon>Hyphomicrobiales</taxon>
        <taxon>Stappiaceae</taxon>
        <taxon>Roseibium</taxon>
    </lineage>
</organism>
<keyword evidence="2" id="KW-0808">Transferase</keyword>
<accession>A0ABY8F9V3</accession>
<gene>
    <name evidence="2" type="ORF">K1718_13195</name>
</gene>
<evidence type="ECO:0000313" key="2">
    <source>
        <dbReference type="EMBL" id="WFE92275.1"/>
    </source>
</evidence>
<dbReference type="EMBL" id="CP120863">
    <property type="protein sequence ID" value="WFE92275.1"/>
    <property type="molecule type" value="Genomic_DNA"/>
</dbReference>
<keyword evidence="1" id="KW-0732">Signal</keyword>
<protein>
    <submittedName>
        <fullName evidence="2">Histidine kinase</fullName>
    </submittedName>
</protein>
<evidence type="ECO:0000313" key="3">
    <source>
        <dbReference type="Proteomes" id="UP001209803"/>
    </source>
</evidence>
<keyword evidence="2" id="KW-0418">Kinase</keyword>
<dbReference type="GO" id="GO:0016301">
    <property type="term" value="F:kinase activity"/>
    <property type="evidence" value="ECO:0007669"/>
    <property type="project" value="UniProtKB-KW"/>
</dbReference>
<name>A0ABY8F9V3_9HYPH</name>